<gene>
    <name evidence="5" type="primary">tsaB</name>
    <name evidence="5" type="ORF">ACFQ02_02865</name>
</gene>
<dbReference type="InterPro" id="IPR000905">
    <property type="entry name" value="Gcp-like_dom"/>
</dbReference>
<evidence type="ECO:0000313" key="6">
    <source>
        <dbReference type="Proteomes" id="UP001596996"/>
    </source>
</evidence>
<dbReference type="EMBL" id="JBHTJN010000008">
    <property type="protein sequence ID" value="MFD0965797.1"/>
    <property type="molecule type" value="Genomic_DNA"/>
</dbReference>
<dbReference type="PANTHER" id="PTHR11735:SF11">
    <property type="entry name" value="TRNA THREONYLCARBAMOYLADENOSINE BIOSYNTHESIS PROTEIN TSAB"/>
    <property type="match status" value="1"/>
</dbReference>
<proteinExistence type="inferred from homology"/>
<dbReference type="Pfam" id="PF00814">
    <property type="entry name" value="TsaD"/>
    <property type="match status" value="1"/>
</dbReference>
<organism evidence="5 6">
    <name type="scientific">Seminibacterium arietis</name>
    <dbReference type="NCBI Taxonomy" id="1173502"/>
    <lineage>
        <taxon>Bacteria</taxon>
        <taxon>Pseudomonadati</taxon>
        <taxon>Pseudomonadota</taxon>
        <taxon>Gammaproteobacteria</taxon>
        <taxon>Pasteurellales</taxon>
        <taxon>Pasteurellaceae</taxon>
        <taxon>Seminibacterium</taxon>
    </lineage>
</organism>
<accession>A0ABW3I8R5</accession>
<dbReference type="InterPro" id="IPR022496">
    <property type="entry name" value="T6A_TsaB"/>
</dbReference>
<dbReference type="Proteomes" id="UP001596996">
    <property type="component" value="Unassembled WGS sequence"/>
</dbReference>
<dbReference type="RefSeq" id="WP_380819070.1">
    <property type="nucleotide sequence ID" value="NZ_JBHTJN010000008.1"/>
</dbReference>
<dbReference type="PANTHER" id="PTHR11735">
    <property type="entry name" value="TRNA N6-ADENOSINE THREONYLCARBAMOYLTRANSFERASE"/>
    <property type="match status" value="1"/>
</dbReference>
<evidence type="ECO:0000256" key="2">
    <source>
        <dbReference type="ARBA" id="ARBA00019012"/>
    </source>
</evidence>
<dbReference type="CDD" id="cd24032">
    <property type="entry name" value="ASKHA_NBD_TsaB"/>
    <property type="match status" value="1"/>
</dbReference>
<keyword evidence="6" id="KW-1185">Reference proteome</keyword>
<keyword evidence="5" id="KW-0012">Acyltransferase</keyword>
<protein>
    <recommendedName>
        <fullName evidence="2">tRNA threonylcarbamoyladenosine biosynthesis protein TsaB</fullName>
    </recommendedName>
    <alternativeName>
        <fullName evidence="3">t(6)A37 threonylcarbamoyladenosine biosynthesis protein TsaB</fullName>
    </alternativeName>
</protein>
<evidence type="ECO:0000313" key="5">
    <source>
        <dbReference type="EMBL" id="MFD0965797.1"/>
    </source>
</evidence>
<keyword evidence="5" id="KW-0808">Transferase</keyword>
<dbReference type="GO" id="GO:0061711">
    <property type="term" value="F:tRNA N(6)-L-threonylcarbamoyladenine synthase activity"/>
    <property type="evidence" value="ECO:0007669"/>
    <property type="project" value="UniProtKB-EC"/>
</dbReference>
<evidence type="ECO:0000259" key="4">
    <source>
        <dbReference type="Pfam" id="PF00814"/>
    </source>
</evidence>
<comment type="similarity">
    <text evidence="1">Belongs to the KAE1 / TsaD family. TsaB subfamily.</text>
</comment>
<dbReference type="SUPFAM" id="SSF53067">
    <property type="entry name" value="Actin-like ATPase domain"/>
    <property type="match status" value="2"/>
</dbReference>
<sequence length="237" mass="26431">MTTLLALDTSTESCSVALLYKGEITALQELAQRNHTKRILPMIDEILQQSAIGLNQVDALVFGRGPGSFTGVRVGVGIAQGLAFGADLPTIPISNLTAMAQQLYSRDNVTDVICAIDARMNEVYFSALQGEKIQIENQSFLQWNEIINEQVCSPEKLLNQLNDKQKKWDRVGTGWNAYSQFIVEGLTNNTGIELPSAQFMLSLALPKFLQKEWISAVEIEPIYLRNEVTWKKLPNRT</sequence>
<dbReference type="InterPro" id="IPR043129">
    <property type="entry name" value="ATPase_NBD"/>
</dbReference>
<dbReference type="NCBIfam" id="TIGR03725">
    <property type="entry name" value="T6A_YeaZ"/>
    <property type="match status" value="1"/>
</dbReference>
<feature type="domain" description="Gcp-like" evidence="4">
    <location>
        <begin position="29"/>
        <end position="170"/>
    </location>
</feature>
<dbReference type="Gene3D" id="3.30.420.40">
    <property type="match status" value="2"/>
</dbReference>
<name>A0ABW3I8R5_9PAST</name>
<comment type="caution">
    <text evidence="5">The sequence shown here is derived from an EMBL/GenBank/DDBJ whole genome shotgun (WGS) entry which is preliminary data.</text>
</comment>
<evidence type="ECO:0000256" key="1">
    <source>
        <dbReference type="ARBA" id="ARBA00010493"/>
    </source>
</evidence>
<reference evidence="6" key="1">
    <citation type="journal article" date="2019" name="Int. J. Syst. Evol. Microbiol.">
        <title>The Global Catalogue of Microorganisms (GCM) 10K type strain sequencing project: providing services to taxonomists for standard genome sequencing and annotation.</title>
        <authorList>
            <consortium name="The Broad Institute Genomics Platform"/>
            <consortium name="The Broad Institute Genome Sequencing Center for Infectious Disease"/>
            <person name="Wu L."/>
            <person name="Ma J."/>
        </authorList>
    </citation>
    <scope>NUCLEOTIDE SEQUENCE [LARGE SCALE GENOMIC DNA]</scope>
    <source>
        <strain evidence="6">CCUG 61707</strain>
    </source>
</reference>
<evidence type="ECO:0000256" key="3">
    <source>
        <dbReference type="ARBA" id="ARBA00032446"/>
    </source>
</evidence>